<evidence type="ECO:0000313" key="2">
    <source>
        <dbReference type="Proteomes" id="UP000295096"/>
    </source>
</evidence>
<dbReference type="EMBL" id="SMSJ01000073">
    <property type="protein sequence ID" value="TDH59278.1"/>
    <property type="molecule type" value="Genomic_DNA"/>
</dbReference>
<name>A0A4R5Q9R8_9PROT</name>
<dbReference type="AlphaFoldDB" id="A0A4R5Q9R8"/>
<dbReference type="Pfam" id="PF06793">
    <property type="entry name" value="UPF0262"/>
    <property type="match status" value="1"/>
</dbReference>
<gene>
    <name evidence="1" type="ORF">E2C06_28290</name>
</gene>
<reference evidence="1 2" key="1">
    <citation type="journal article" date="2016" name="J. Microbiol.">
        <title>Dankookia rubra gen. nov., sp. nov., an alphaproteobacterium isolated from sediment of a shallow stream.</title>
        <authorList>
            <person name="Kim W.H."/>
            <person name="Kim D.H."/>
            <person name="Kang K."/>
            <person name="Ahn T.Y."/>
        </authorList>
    </citation>
    <scope>NUCLEOTIDE SEQUENCE [LARGE SCALE GENOMIC DNA]</scope>
    <source>
        <strain evidence="1 2">JCM30602</strain>
    </source>
</reference>
<sequence length="176" mass="19321">MPDRTRPAAAGGAIALPEEDPALRRLENIVLPDATALLSAYAEADRRQAVADLLGENRFDPTGVPGGPFALYLCVRDGRLIFDIRDVLDVPVRAVVLALGPFRRLIKDYHMIVASHEQVVAEGGHEARIQAIDMGRRGLHNEGAELLTARLEGRIGLDFETARRLFTLVCALHQRI</sequence>
<evidence type="ECO:0000313" key="1">
    <source>
        <dbReference type="EMBL" id="TDH59278.1"/>
    </source>
</evidence>
<accession>A0A4R5Q9R8</accession>
<dbReference type="InterPro" id="IPR008321">
    <property type="entry name" value="UCP032146"/>
</dbReference>
<proteinExistence type="predicted"/>
<dbReference type="RefSeq" id="WP_133291936.1">
    <property type="nucleotide sequence ID" value="NZ_SMSJ01000073.1"/>
</dbReference>
<dbReference type="OrthoDB" id="9798434at2"/>
<dbReference type="Proteomes" id="UP000295096">
    <property type="component" value="Unassembled WGS sequence"/>
</dbReference>
<dbReference type="NCBIfam" id="NF002769">
    <property type="entry name" value="PRK02853.1"/>
    <property type="match status" value="1"/>
</dbReference>
<comment type="caution">
    <text evidence="1">The sequence shown here is derived from an EMBL/GenBank/DDBJ whole genome shotgun (WGS) entry which is preliminary data.</text>
</comment>
<keyword evidence="2" id="KW-1185">Reference proteome</keyword>
<protein>
    <submittedName>
        <fullName evidence="1">UPF0262 family protein</fullName>
    </submittedName>
</protein>
<organism evidence="1 2">
    <name type="scientific">Dankookia rubra</name>
    <dbReference type="NCBI Taxonomy" id="1442381"/>
    <lineage>
        <taxon>Bacteria</taxon>
        <taxon>Pseudomonadati</taxon>
        <taxon>Pseudomonadota</taxon>
        <taxon>Alphaproteobacteria</taxon>
        <taxon>Acetobacterales</taxon>
        <taxon>Roseomonadaceae</taxon>
        <taxon>Dankookia</taxon>
    </lineage>
</organism>